<reference evidence="3" key="2">
    <citation type="submission" date="2023-02" db="EMBL/GenBank/DDBJ databases">
        <authorList>
            <consortium name="DOE Joint Genome Institute"/>
            <person name="Mondo S.J."/>
            <person name="Chang Y."/>
            <person name="Wang Y."/>
            <person name="Ahrendt S."/>
            <person name="Andreopoulos W."/>
            <person name="Barry K."/>
            <person name="Beard J."/>
            <person name="Benny G.L."/>
            <person name="Blankenship S."/>
            <person name="Bonito G."/>
            <person name="Cuomo C."/>
            <person name="Desiro A."/>
            <person name="Gervers K.A."/>
            <person name="Hundley H."/>
            <person name="Kuo A."/>
            <person name="LaButti K."/>
            <person name="Lang B.F."/>
            <person name="Lipzen A."/>
            <person name="O'Donnell K."/>
            <person name="Pangilinan J."/>
            <person name="Reynolds N."/>
            <person name="Sandor L."/>
            <person name="Smith M.W."/>
            <person name="Tsang A."/>
            <person name="Grigoriev I.V."/>
            <person name="Stajich J.E."/>
            <person name="Spatafora J.W."/>
        </authorList>
    </citation>
    <scope>NUCLEOTIDE SEQUENCE</scope>
    <source>
        <strain evidence="3">RSA 2281</strain>
    </source>
</reference>
<feature type="non-terminal residue" evidence="3">
    <location>
        <position position="1"/>
    </location>
</feature>
<dbReference type="PANTHER" id="PTHR35617:SF3">
    <property type="entry name" value="CORE-BINDING (CB) DOMAIN-CONTAINING PROTEIN"/>
    <property type="match status" value="1"/>
</dbReference>
<sequence length="379" mass="43375">LVSHHTIVKSPSAINSSTISNTSAIPSSDLANDQQYLEACRVDLICSKYQQPNLNDNAQAIFTHNRLKDDATNDSYKPGQLLFLKWCLESNITPQSFQPEDLINFISDMHTRHLYAISTLQLFRAAITHFHHHPSSIRTNERINSFFNILLKHAPPIRLHRPTISLQPTIDHLQSLDSHSISLATLQSKLAFLLGITCFLRPSDLHRIPFTSTSVSDDNILSFEVHSPKEKRQRRRIIKSFQVKAHRDQHLCPVHIFHLYMQRRPSCDATPLFVNSLQPNNSISPRTIQSWISKLINLSTDEKRVSLRSIASSLALQSDIPREDIVTMGNWASSATFENHYHREHLSTFDFTNTLITCTEDSDEDVFYDAREDHTLDFS</sequence>
<keyword evidence="2" id="KW-0233">DNA recombination</keyword>
<evidence type="ECO:0000256" key="1">
    <source>
        <dbReference type="ARBA" id="ARBA00023125"/>
    </source>
</evidence>
<comment type="caution">
    <text evidence="3">The sequence shown here is derived from an EMBL/GenBank/DDBJ whole genome shotgun (WGS) entry which is preliminary data.</text>
</comment>
<reference evidence="3" key="1">
    <citation type="journal article" date="2022" name="IScience">
        <title>Evolution of zygomycete secretomes and the origins of terrestrial fungal ecologies.</title>
        <authorList>
            <person name="Chang Y."/>
            <person name="Wang Y."/>
            <person name="Mondo S."/>
            <person name="Ahrendt S."/>
            <person name="Andreopoulos W."/>
            <person name="Barry K."/>
            <person name="Beard J."/>
            <person name="Benny G.L."/>
            <person name="Blankenship S."/>
            <person name="Bonito G."/>
            <person name="Cuomo C."/>
            <person name="Desiro A."/>
            <person name="Gervers K.A."/>
            <person name="Hundley H."/>
            <person name="Kuo A."/>
            <person name="LaButti K."/>
            <person name="Lang B.F."/>
            <person name="Lipzen A."/>
            <person name="O'Donnell K."/>
            <person name="Pangilinan J."/>
            <person name="Reynolds N."/>
            <person name="Sandor L."/>
            <person name="Smith M.E."/>
            <person name="Tsang A."/>
            <person name="Grigoriev I.V."/>
            <person name="Stajich J.E."/>
            <person name="Spatafora J.W."/>
        </authorList>
    </citation>
    <scope>NUCLEOTIDE SEQUENCE</scope>
    <source>
        <strain evidence="3">RSA 2281</strain>
    </source>
</reference>
<gene>
    <name evidence="3" type="ORF">BDA99DRAFT_594773</name>
</gene>
<dbReference type="PANTHER" id="PTHR35617">
    <property type="entry name" value="PHAGE_INTEGRASE DOMAIN-CONTAINING PROTEIN"/>
    <property type="match status" value="1"/>
</dbReference>
<dbReference type="GO" id="GO:0003677">
    <property type="term" value="F:DNA binding"/>
    <property type="evidence" value="ECO:0007669"/>
    <property type="project" value="UniProtKB-KW"/>
</dbReference>
<keyword evidence="4" id="KW-1185">Reference proteome</keyword>
<proteinExistence type="predicted"/>
<evidence type="ECO:0000256" key="2">
    <source>
        <dbReference type="ARBA" id="ARBA00023172"/>
    </source>
</evidence>
<dbReference type="InterPro" id="IPR010998">
    <property type="entry name" value="Integrase_recombinase_N"/>
</dbReference>
<evidence type="ECO:0008006" key="5">
    <source>
        <dbReference type="Google" id="ProtNLM"/>
    </source>
</evidence>
<dbReference type="Gene3D" id="1.10.150.130">
    <property type="match status" value="1"/>
</dbReference>
<dbReference type="AlphaFoldDB" id="A0AAD5K6F7"/>
<evidence type="ECO:0000313" key="4">
    <source>
        <dbReference type="Proteomes" id="UP001209540"/>
    </source>
</evidence>
<dbReference type="InterPro" id="IPR011010">
    <property type="entry name" value="DNA_brk_join_enz"/>
</dbReference>
<protein>
    <recommendedName>
        <fullName evidence="5">Tyr recombinase domain-containing protein</fullName>
    </recommendedName>
</protein>
<dbReference type="EMBL" id="JAIXMP010000006">
    <property type="protein sequence ID" value="KAI9271649.1"/>
    <property type="molecule type" value="Genomic_DNA"/>
</dbReference>
<dbReference type="InterPro" id="IPR013762">
    <property type="entry name" value="Integrase-like_cat_sf"/>
</dbReference>
<dbReference type="GO" id="GO:0015074">
    <property type="term" value="P:DNA integration"/>
    <property type="evidence" value="ECO:0007669"/>
    <property type="project" value="InterPro"/>
</dbReference>
<dbReference type="SUPFAM" id="SSF47823">
    <property type="entry name" value="lambda integrase-like, N-terminal domain"/>
    <property type="match status" value="1"/>
</dbReference>
<evidence type="ECO:0000313" key="3">
    <source>
        <dbReference type="EMBL" id="KAI9271649.1"/>
    </source>
</evidence>
<dbReference type="Gene3D" id="1.10.443.10">
    <property type="entry name" value="Intergrase catalytic core"/>
    <property type="match status" value="1"/>
</dbReference>
<dbReference type="Proteomes" id="UP001209540">
    <property type="component" value="Unassembled WGS sequence"/>
</dbReference>
<organism evidence="3 4">
    <name type="scientific">Phascolomyces articulosus</name>
    <dbReference type="NCBI Taxonomy" id="60185"/>
    <lineage>
        <taxon>Eukaryota</taxon>
        <taxon>Fungi</taxon>
        <taxon>Fungi incertae sedis</taxon>
        <taxon>Mucoromycota</taxon>
        <taxon>Mucoromycotina</taxon>
        <taxon>Mucoromycetes</taxon>
        <taxon>Mucorales</taxon>
        <taxon>Lichtheimiaceae</taxon>
        <taxon>Phascolomyces</taxon>
    </lineage>
</organism>
<name>A0AAD5K6F7_9FUNG</name>
<accession>A0AAD5K6F7</accession>
<dbReference type="SUPFAM" id="SSF56349">
    <property type="entry name" value="DNA breaking-rejoining enzymes"/>
    <property type="match status" value="1"/>
</dbReference>
<dbReference type="GO" id="GO:0006310">
    <property type="term" value="P:DNA recombination"/>
    <property type="evidence" value="ECO:0007669"/>
    <property type="project" value="UniProtKB-KW"/>
</dbReference>
<keyword evidence="1" id="KW-0238">DNA-binding</keyword>